<name>A0ABW9WFB2_9BURK</name>
<dbReference type="EMBL" id="WWCS01000005">
    <property type="protein sequence ID" value="MYN39787.1"/>
    <property type="molecule type" value="Genomic_DNA"/>
</dbReference>
<evidence type="ECO:0000313" key="2">
    <source>
        <dbReference type="Proteomes" id="UP000466332"/>
    </source>
</evidence>
<comment type="caution">
    <text evidence="1">The sequence shown here is derived from an EMBL/GenBank/DDBJ whole genome shotgun (WGS) entry which is preliminary data.</text>
</comment>
<protein>
    <submittedName>
        <fullName evidence="1">Uncharacterized protein</fullName>
    </submittedName>
</protein>
<dbReference type="Proteomes" id="UP000466332">
    <property type="component" value="Unassembled WGS sequence"/>
</dbReference>
<organism evidence="1 2">
    <name type="scientific">Duganella margarita</name>
    <dbReference type="NCBI Taxonomy" id="2692170"/>
    <lineage>
        <taxon>Bacteria</taxon>
        <taxon>Pseudomonadati</taxon>
        <taxon>Pseudomonadota</taxon>
        <taxon>Betaproteobacteria</taxon>
        <taxon>Burkholderiales</taxon>
        <taxon>Oxalobacteraceae</taxon>
        <taxon>Telluria group</taxon>
        <taxon>Duganella</taxon>
    </lineage>
</organism>
<accession>A0ABW9WFB2</accession>
<sequence length="226" mass="24774">MNFNNKEFATWRSQFGRVTFLDSLGTPLSVKGHIVATRFATEESGSRLQSGIWAEDPLSPGERAAGPDQLGALGRVVISSHYSSIAEKLSQPVLANALANGVPLPDELRVVGVAWRVIAGPLAGRRFVGGYFSSGGDLPAWRERNGKLGFERPDFLRLNRPNATFFGIEEGILKQVVAMARAREPFVQQISGFEPVDFFYSGFSVLRDGSALGPLDWFLPEEQVEF</sequence>
<keyword evidence="2" id="KW-1185">Reference proteome</keyword>
<gene>
    <name evidence="1" type="ORF">GTP55_10420</name>
</gene>
<proteinExistence type="predicted"/>
<dbReference type="RefSeq" id="WP_161044853.1">
    <property type="nucleotide sequence ID" value="NZ_WWCS01000005.1"/>
</dbReference>
<reference evidence="1 2" key="1">
    <citation type="submission" date="2019-12" db="EMBL/GenBank/DDBJ databases">
        <title>Novel species isolated from a subtropical stream in China.</title>
        <authorList>
            <person name="Lu H."/>
        </authorList>
    </citation>
    <scope>NUCLEOTIDE SEQUENCE [LARGE SCALE GENOMIC DNA]</scope>
    <source>
        <strain evidence="1 2">FT109W</strain>
    </source>
</reference>
<evidence type="ECO:0000313" key="1">
    <source>
        <dbReference type="EMBL" id="MYN39787.1"/>
    </source>
</evidence>